<dbReference type="CDD" id="cd00223">
    <property type="entry name" value="TOPRIM_TopoIIB_SPO"/>
    <property type="match status" value="1"/>
</dbReference>
<organism evidence="15 16">
    <name type="scientific">Colletotrichum shisoi</name>
    <dbReference type="NCBI Taxonomy" id="2078593"/>
    <lineage>
        <taxon>Eukaryota</taxon>
        <taxon>Fungi</taxon>
        <taxon>Dikarya</taxon>
        <taxon>Ascomycota</taxon>
        <taxon>Pezizomycotina</taxon>
        <taxon>Sordariomycetes</taxon>
        <taxon>Hypocreomycetidae</taxon>
        <taxon>Glomerellales</taxon>
        <taxon>Glomerellaceae</taxon>
        <taxon>Colletotrichum</taxon>
        <taxon>Colletotrichum destructivum species complex</taxon>
    </lineage>
</organism>
<dbReference type="Gene3D" id="3.40.1360.10">
    <property type="match status" value="1"/>
</dbReference>
<dbReference type="GO" id="GO:0000706">
    <property type="term" value="P:meiotic DNA double-strand break processing"/>
    <property type="evidence" value="ECO:0007669"/>
    <property type="project" value="TreeGrafter"/>
</dbReference>
<feature type="repeat" description="ANK" evidence="10">
    <location>
        <begin position="489"/>
        <end position="521"/>
    </location>
</feature>
<comment type="caution">
    <text evidence="15">The sequence shown here is derived from an EMBL/GenBank/DDBJ whole genome shotgun (WGS) entry which is preliminary data.</text>
</comment>
<gene>
    <name evidence="15" type="primary">Rec12</name>
    <name evidence="15" type="ORF">CSHISOI_08873</name>
</gene>
<dbReference type="GO" id="GO:0000228">
    <property type="term" value="C:nuclear chromosome"/>
    <property type="evidence" value="ECO:0007669"/>
    <property type="project" value="TreeGrafter"/>
</dbReference>
<dbReference type="PRINTS" id="PR01550">
    <property type="entry name" value="TOP6AFAMILY"/>
</dbReference>
<dbReference type="SMART" id="SM00248">
    <property type="entry name" value="ANK"/>
    <property type="match status" value="3"/>
</dbReference>
<dbReference type="EC" id="5.6.2.2" evidence="4"/>
<evidence type="ECO:0000256" key="8">
    <source>
        <dbReference type="ARBA" id="ARBA00023125"/>
    </source>
</evidence>
<dbReference type="InterPro" id="IPR002110">
    <property type="entry name" value="Ankyrin_rpt"/>
</dbReference>
<dbReference type="PROSITE" id="PS52041">
    <property type="entry name" value="TOPO_IIB"/>
    <property type="match status" value="1"/>
</dbReference>
<dbReference type="AlphaFoldDB" id="A0A5Q4BIK3"/>
<keyword evidence="16" id="KW-1185">Reference proteome</keyword>
<evidence type="ECO:0000256" key="11">
    <source>
        <dbReference type="PROSITE-ProRule" id="PRU01385"/>
    </source>
</evidence>
<keyword evidence="10" id="KW-0040">ANK repeat</keyword>
<keyword evidence="6" id="KW-0460">Magnesium</keyword>
<comment type="similarity">
    <text evidence="3 11">Belongs to the TOP6A family.</text>
</comment>
<evidence type="ECO:0000256" key="10">
    <source>
        <dbReference type="PROSITE-ProRule" id="PRU00023"/>
    </source>
</evidence>
<dbReference type="OrthoDB" id="5377392at2759"/>
<evidence type="ECO:0000256" key="3">
    <source>
        <dbReference type="ARBA" id="ARBA00006559"/>
    </source>
</evidence>
<dbReference type="GO" id="GO:0003918">
    <property type="term" value="F:DNA topoisomerase type II (double strand cut, ATP-hydrolyzing) activity"/>
    <property type="evidence" value="ECO:0007669"/>
    <property type="project" value="UniProtKB-UniRule"/>
</dbReference>
<dbReference type="Gene3D" id="1.10.10.10">
    <property type="entry name" value="Winged helix-like DNA-binding domain superfamily/Winged helix DNA-binding domain"/>
    <property type="match status" value="1"/>
</dbReference>
<dbReference type="PANTHER" id="PTHR10848:SF0">
    <property type="entry name" value="MEIOTIC RECOMBINATION PROTEIN SPO11"/>
    <property type="match status" value="1"/>
</dbReference>
<dbReference type="GO" id="GO:0007131">
    <property type="term" value="P:reciprocal meiotic recombination"/>
    <property type="evidence" value="ECO:0007669"/>
    <property type="project" value="TreeGrafter"/>
</dbReference>
<accession>A0A5Q4BIK3</accession>
<dbReference type="InterPro" id="IPR002815">
    <property type="entry name" value="Spo11/TopoVI_A"/>
</dbReference>
<feature type="domain" description="Topoisomerase 6 subunit A/Spo11 TOPRIM" evidence="14">
    <location>
        <begin position="227"/>
        <end position="403"/>
    </location>
</feature>
<dbReference type="GO" id="GO:0046872">
    <property type="term" value="F:metal ion binding"/>
    <property type="evidence" value="ECO:0007669"/>
    <property type="project" value="UniProtKB-KW"/>
</dbReference>
<dbReference type="PROSITE" id="PS50297">
    <property type="entry name" value="ANK_REP_REGION"/>
    <property type="match status" value="1"/>
</dbReference>
<feature type="compositionally biased region" description="Low complexity" evidence="12">
    <location>
        <begin position="73"/>
        <end position="89"/>
    </location>
</feature>
<dbReference type="PROSITE" id="PS50088">
    <property type="entry name" value="ANK_REPEAT"/>
    <property type="match status" value="1"/>
</dbReference>
<reference evidence="15 16" key="1">
    <citation type="journal article" date="2019" name="Sci. Rep.">
        <title>Colletotrichum shisoi sp. nov., an anthracnose pathogen of Perilla frutescens in Japan: molecular phylogenetic, morphological and genomic evidence.</title>
        <authorList>
            <person name="Gan P."/>
            <person name="Tsushima A."/>
            <person name="Hiroyama R."/>
            <person name="Narusaka M."/>
            <person name="Takano Y."/>
            <person name="Narusaka Y."/>
            <person name="Kawaradani M."/>
            <person name="Damm U."/>
            <person name="Shirasu K."/>
        </authorList>
    </citation>
    <scope>NUCLEOTIDE SEQUENCE [LARGE SCALE GENOMIC DNA]</scope>
    <source>
        <strain evidence="15 16">PG-2018a</strain>
    </source>
</reference>
<keyword evidence="9 11" id="KW-0413">Isomerase</keyword>
<dbReference type="Gene3D" id="1.25.40.20">
    <property type="entry name" value="Ankyrin repeat-containing domain"/>
    <property type="match status" value="1"/>
</dbReference>
<dbReference type="GO" id="GO:0003677">
    <property type="term" value="F:DNA binding"/>
    <property type="evidence" value="ECO:0007669"/>
    <property type="project" value="UniProtKB-UniRule"/>
</dbReference>
<sequence>MDYATSTLLNGRQQGRPTSHQFSNPSQSSNVVTILDADLGRNATGAAIAKLEDILVSVQESLNRNEEMSIPYRCRPSSTSQSASSSVRSRPLRSVVRFPGRTVHEATKFTRLMRILQMSLGALTAGRTITKRSIYYQDEHLFKQQSIVDNLVDDLAYTLGLGREDLGIVATSKGLVAGPILIRTKPQSDQDPTPGTPSELDASSSATGLLIPPAREISQIDFGPVRWVLVIEKDATFRTLAAMRHYDTSTCGSGILITGKGYPDLVTKQFLHLIHDVKPELPILALVDYDYDGIAIMRCYSHGSRGHAHERNTVVPSMAWLGIKSGDLAPRQEEGFDGSQRPLGPNLFEHSSSITRKDRKSAARLIGEIDEDGTDYDIDCRRELQVMLFLGVKAEIQAVDDAEEEIDDLIYLSRAGELVELQETLKTLSERENASVGEVITAAKDEGKSTCLHMAAGNGHIDIVKALIAALDARPADEKKAYVDAANEFGNTGLHWACLGGHLEVVKVLMAHGASPAAANDKDQIPLDSALFNGKREVADWFLAQSETMEGGDREDGLSGAAAGVEIEDDGEEAGQKTKEEAGE</sequence>
<feature type="region of interest" description="Disordered" evidence="12">
    <location>
        <begin position="69"/>
        <end position="89"/>
    </location>
</feature>
<dbReference type="Pfam" id="PF21180">
    <property type="entry name" value="TOP6A-Spo11_Toprim"/>
    <property type="match status" value="1"/>
</dbReference>
<evidence type="ECO:0000256" key="9">
    <source>
        <dbReference type="ARBA" id="ARBA00023235"/>
    </source>
</evidence>
<dbReference type="InterPro" id="IPR036388">
    <property type="entry name" value="WH-like_DNA-bd_sf"/>
</dbReference>
<dbReference type="Pfam" id="PF04406">
    <property type="entry name" value="TP6A_N"/>
    <property type="match status" value="1"/>
</dbReference>
<protein>
    <recommendedName>
        <fullName evidence="4">DNA topoisomerase (ATP-hydrolyzing)</fullName>
        <ecNumber evidence="4">5.6.2.2</ecNumber>
    </recommendedName>
</protein>
<keyword evidence="5" id="KW-0479">Metal-binding</keyword>
<keyword evidence="8 11" id="KW-0238">DNA-binding</keyword>
<comment type="catalytic activity">
    <reaction evidence="1 11">
        <text>ATP-dependent breakage, passage and rejoining of double-stranded DNA.</text>
        <dbReference type="EC" id="5.6.2.2"/>
    </reaction>
</comment>
<feature type="region of interest" description="Disordered" evidence="12">
    <location>
        <begin position="547"/>
        <end position="584"/>
    </location>
</feature>
<comment type="cofactor">
    <cofactor evidence="2">
        <name>Mg(2+)</name>
        <dbReference type="ChEBI" id="CHEBI:18420"/>
    </cofactor>
</comment>
<keyword evidence="7 11" id="KW-0799">Topoisomerase</keyword>
<name>A0A5Q4BIK3_9PEZI</name>
<feature type="compositionally biased region" description="Basic and acidic residues" evidence="12">
    <location>
        <begin position="574"/>
        <end position="584"/>
    </location>
</feature>
<evidence type="ECO:0000259" key="13">
    <source>
        <dbReference type="Pfam" id="PF04406"/>
    </source>
</evidence>
<feature type="non-terminal residue" evidence="15">
    <location>
        <position position="584"/>
    </location>
</feature>
<evidence type="ECO:0000313" key="15">
    <source>
        <dbReference type="EMBL" id="TQN66586.1"/>
    </source>
</evidence>
<dbReference type="SUPFAM" id="SSF48403">
    <property type="entry name" value="Ankyrin repeat"/>
    <property type="match status" value="1"/>
</dbReference>
<feature type="region of interest" description="Disordered" evidence="12">
    <location>
        <begin position="183"/>
        <end position="204"/>
    </location>
</feature>
<dbReference type="InterPro" id="IPR034136">
    <property type="entry name" value="TOPRIM_Topo6A/Spo11"/>
</dbReference>
<dbReference type="GO" id="GO:0042138">
    <property type="term" value="P:meiotic DNA double-strand break formation"/>
    <property type="evidence" value="ECO:0007669"/>
    <property type="project" value="TreeGrafter"/>
</dbReference>
<feature type="domain" description="Spo11/DNA topoisomerase VI subunit A N-terminal" evidence="13">
    <location>
        <begin position="108"/>
        <end position="168"/>
    </location>
</feature>
<dbReference type="InterPro" id="IPR036078">
    <property type="entry name" value="Spo11/TopoVI_A_sf"/>
</dbReference>
<dbReference type="InterPro" id="IPR036770">
    <property type="entry name" value="Ankyrin_rpt-contain_sf"/>
</dbReference>
<proteinExistence type="inferred from homology"/>
<evidence type="ECO:0000256" key="1">
    <source>
        <dbReference type="ARBA" id="ARBA00000185"/>
    </source>
</evidence>
<evidence type="ECO:0000259" key="14">
    <source>
        <dbReference type="Pfam" id="PF21180"/>
    </source>
</evidence>
<evidence type="ECO:0000256" key="7">
    <source>
        <dbReference type="ARBA" id="ARBA00023029"/>
    </source>
</evidence>
<dbReference type="InterPro" id="IPR013049">
    <property type="entry name" value="Spo11/TopoVI_A_N"/>
</dbReference>
<evidence type="ECO:0000256" key="5">
    <source>
        <dbReference type="ARBA" id="ARBA00022723"/>
    </source>
</evidence>
<evidence type="ECO:0000313" key="16">
    <source>
        <dbReference type="Proteomes" id="UP000326340"/>
    </source>
</evidence>
<evidence type="ECO:0000256" key="6">
    <source>
        <dbReference type="ARBA" id="ARBA00022842"/>
    </source>
</evidence>
<evidence type="ECO:0000256" key="12">
    <source>
        <dbReference type="SAM" id="MobiDB-lite"/>
    </source>
</evidence>
<evidence type="ECO:0000256" key="4">
    <source>
        <dbReference type="ARBA" id="ARBA00012895"/>
    </source>
</evidence>
<dbReference type="EMBL" id="PUHP01001163">
    <property type="protein sequence ID" value="TQN66586.1"/>
    <property type="molecule type" value="Genomic_DNA"/>
</dbReference>
<dbReference type="Proteomes" id="UP000326340">
    <property type="component" value="Unassembled WGS sequence"/>
</dbReference>
<dbReference type="SUPFAM" id="SSF56726">
    <property type="entry name" value="DNA topoisomerase IV, alpha subunit"/>
    <property type="match status" value="1"/>
</dbReference>
<feature type="region of interest" description="Disordered" evidence="12">
    <location>
        <begin position="1"/>
        <end position="27"/>
    </location>
</feature>
<evidence type="ECO:0000256" key="2">
    <source>
        <dbReference type="ARBA" id="ARBA00001946"/>
    </source>
</evidence>
<feature type="active site" description="O-(5'-phospho-DNA)-tyrosine intermediate" evidence="11">
    <location>
        <position position="136"/>
    </location>
</feature>
<dbReference type="GO" id="GO:0005524">
    <property type="term" value="F:ATP binding"/>
    <property type="evidence" value="ECO:0007669"/>
    <property type="project" value="InterPro"/>
</dbReference>
<dbReference type="Pfam" id="PF12796">
    <property type="entry name" value="Ank_2"/>
    <property type="match status" value="1"/>
</dbReference>
<dbReference type="PANTHER" id="PTHR10848">
    <property type="entry name" value="MEIOTIC RECOMBINATION PROTEIN SPO11"/>
    <property type="match status" value="1"/>
</dbReference>